<keyword evidence="1" id="KW-1133">Transmembrane helix</keyword>
<dbReference type="EMBL" id="KI395732">
    <property type="protein sequence ID" value="ERM97893.1"/>
    <property type="molecule type" value="Genomic_DNA"/>
</dbReference>
<feature type="transmembrane region" description="Helical" evidence="1">
    <location>
        <begin position="15"/>
        <end position="38"/>
    </location>
</feature>
<protein>
    <submittedName>
        <fullName evidence="2">Uncharacterized protein</fullName>
    </submittedName>
</protein>
<dbReference type="KEGG" id="atr:18425883"/>
<keyword evidence="1" id="KW-0812">Transmembrane</keyword>
<evidence type="ECO:0000313" key="2">
    <source>
        <dbReference type="EMBL" id="ERM97893.1"/>
    </source>
</evidence>
<feature type="transmembrane region" description="Helical" evidence="1">
    <location>
        <begin position="99"/>
        <end position="119"/>
    </location>
</feature>
<feature type="transmembrane region" description="Helical" evidence="1">
    <location>
        <begin position="50"/>
        <end position="68"/>
    </location>
</feature>
<evidence type="ECO:0000256" key="1">
    <source>
        <dbReference type="SAM" id="Phobius"/>
    </source>
</evidence>
<reference evidence="3" key="1">
    <citation type="journal article" date="2013" name="Science">
        <title>The Amborella genome and the evolution of flowering plants.</title>
        <authorList>
            <consortium name="Amborella Genome Project"/>
        </authorList>
    </citation>
    <scope>NUCLEOTIDE SEQUENCE [LARGE SCALE GENOMIC DNA]</scope>
</reference>
<dbReference type="eggNOG" id="ENOG502S47D">
    <property type="taxonomic scope" value="Eukaryota"/>
</dbReference>
<accession>U5CV54</accession>
<proteinExistence type="predicted"/>
<name>U5CV54_AMBTC</name>
<dbReference type="PANTHER" id="PTHR33306">
    <property type="entry name" value="EXPRESSED PROTEIN-RELATED-RELATED"/>
    <property type="match status" value="1"/>
</dbReference>
<sequence>MATTHNSSFLTLSPLPYPVLFIVSLALLFLGFSSWLSFEAVYESAVEQASLALALCPILLLLAVRWLSSLENHGQGIFFSSDRRQTYRSAQQSEGSSPWGVMAFIVLLLVMLSYQSTFLEKWFP</sequence>
<dbReference type="AlphaFoldDB" id="U5CV54"/>
<keyword evidence="1" id="KW-0472">Membrane</keyword>
<gene>
    <name evidence="2" type="ORF">AMTR_s02918p00001350</name>
</gene>
<evidence type="ECO:0000313" key="3">
    <source>
        <dbReference type="Proteomes" id="UP000017836"/>
    </source>
</evidence>
<dbReference type="OMA" id="WFFFNSS"/>
<dbReference type="Proteomes" id="UP000017836">
    <property type="component" value="Unassembled WGS sequence"/>
</dbReference>
<dbReference type="PANTHER" id="PTHR33306:SF7">
    <property type="entry name" value="EXPRESSED PROTEIN"/>
    <property type="match status" value="1"/>
</dbReference>
<dbReference type="Gramene" id="ERM97893">
    <property type="protein sequence ID" value="ERM97893"/>
    <property type="gene ID" value="AMTR_s02918p00001350"/>
</dbReference>
<keyword evidence="3" id="KW-1185">Reference proteome</keyword>
<dbReference type="OrthoDB" id="1921056at2759"/>
<organism evidence="2 3">
    <name type="scientific">Amborella trichopoda</name>
    <dbReference type="NCBI Taxonomy" id="13333"/>
    <lineage>
        <taxon>Eukaryota</taxon>
        <taxon>Viridiplantae</taxon>
        <taxon>Streptophyta</taxon>
        <taxon>Embryophyta</taxon>
        <taxon>Tracheophyta</taxon>
        <taxon>Spermatophyta</taxon>
        <taxon>Magnoliopsida</taxon>
        <taxon>Amborellales</taxon>
        <taxon>Amborellaceae</taxon>
        <taxon>Amborella</taxon>
    </lineage>
</organism>
<dbReference type="HOGENOM" id="CLU_135316_1_0_1"/>